<protein>
    <submittedName>
        <fullName evidence="2">Uncharacterized protein</fullName>
    </submittedName>
</protein>
<proteinExistence type="predicted"/>
<organism evidence="2">
    <name type="scientific">Opuntia streptacantha</name>
    <name type="common">Prickly pear cactus</name>
    <name type="synonym">Opuntia cardona</name>
    <dbReference type="NCBI Taxonomy" id="393608"/>
    <lineage>
        <taxon>Eukaryota</taxon>
        <taxon>Viridiplantae</taxon>
        <taxon>Streptophyta</taxon>
        <taxon>Embryophyta</taxon>
        <taxon>Tracheophyta</taxon>
        <taxon>Spermatophyta</taxon>
        <taxon>Magnoliopsida</taxon>
        <taxon>eudicotyledons</taxon>
        <taxon>Gunneridae</taxon>
        <taxon>Pentapetalae</taxon>
        <taxon>Caryophyllales</taxon>
        <taxon>Cactineae</taxon>
        <taxon>Cactaceae</taxon>
        <taxon>Opuntioideae</taxon>
        <taxon>Opuntia</taxon>
    </lineage>
</organism>
<name>A0A7C8YS02_OPUST</name>
<accession>A0A7C8YS02</accession>
<sequence>MTWLSFINFALIISRVGLAEILQWVSTWDFALHSWPSACHQVCQVHHPLAVAPLIVIPSHDLDHIITHDHGERRVNGRGDIGAPEIHRHKRDITHIQDALQWTLSRFSEGFVHILSCDPFLFNIDNKVDNRDIRGWDSESNAIELALELG</sequence>
<evidence type="ECO:0000256" key="1">
    <source>
        <dbReference type="SAM" id="SignalP"/>
    </source>
</evidence>
<reference evidence="2" key="2">
    <citation type="submission" date="2020-07" db="EMBL/GenBank/DDBJ databases">
        <authorList>
            <person name="Vera ALvarez R."/>
            <person name="Arias-Moreno D.M."/>
            <person name="Jimenez-Jacinto V."/>
            <person name="Jimenez-Bremont J.F."/>
            <person name="Swaminathan K."/>
            <person name="Moose S.P."/>
            <person name="Guerrero-Gonzalez M.L."/>
            <person name="Marino-Ramirez L."/>
            <person name="Landsman D."/>
            <person name="Rodriguez-Kessler M."/>
            <person name="Delgado-Sanchez P."/>
        </authorList>
    </citation>
    <scope>NUCLEOTIDE SEQUENCE</scope>
    <source>
        <tissue evidence="2">Cladode</tissue>
    </source>
</reference>
<evidence type="ECO:0000313" key="2">
    <source>
        <dbReference type="EMBL" id="MBA4625278.1"/>
    </source>
</evidence>
<reference evidence="2" key="1">
    <citation type="journal article" date="2013" name="J. Plant Res.">
        <title>Effect of fungi and light on seed germination of three Opuntia species from semiarid lands of central Mexico.</title>
        <authorList>
            <person name="Delgado-Sanchez P."/>
            <person name="Jimenez-Bremont J.F."/>
            <person name="Guerrero-Gonzalez Mde L."/>
            <person name="Flores J."/>
        </authorList>
    </citation>
    <scope>NUCLEOTIDE SEQUENCE</scope>
    <source>
        <tissue evidence="2">Cladode</tissue>
    </source>
</reference>
<dbReference type="EMBL" id="GISG01051195">
    <property type="protein sequence ID" value="MBA4625278.1"/>
    <property type="molecule type" value="Transcribed_RNA"/>
</dbReference>
<feature type="chain" id="PRO_5028035608" evidence="1">
    <location>
        <begin position="20"/>
        <end position="150"/>
    </location>
</feature>
<keyword evidence="1" id="KW-0732">Signal</keyword>
<feature type="signal peptide" evidence="1">
    <location>
        <begin position="1"/>
        <end position="19"/>
    </location>
</feature>
<dbReference type="AlphaFoldDB" id="A0A7C8YS02"/>